<dbReference type="AlphaFoldDB" id="A0A173WPE5"/>
<sequence>MGCKAAIPTDEYHGWECEITEGACMFLHPDSKRCAKEYGEGPDTVEQEEQDNG</sequence>
<evidence type="ECO:0000313" key="2">
    <source>
        <dbReference type="Proteomes" id="UP000095439"/>
    </source>
</evidence>
<dbReference type="EMBL" id="CYYY01000001">
    <property type="protein sequence ID" value="CUN40826.1"/>
    <property type="molecule type" value="Genomic_DNA"/>
</dbReference>
<dbReference type="Proteomes" id="UP000095439">
    <property type="component" value="Unassembled WGS sequence"/>
</dbReference>
<reference evidence="1 2" key="1">
    <citation type="submission" date="2015-09" db="EMBL/GenBank/DDBJ databases">
        <authorList>
            <consortium name="Pathogen Informatics"/>
        </authorList>
    </citation>
    <scope>NUCLEOTIDE SEQUENCE [LARGE SCALE GENOMIC DNA]</scope>
    <source>
        <strain evidence="1 2">2789STDY5608866</strain>
    </source>
</reference>
<evidence type="ECO:0000313" key="1">
    <source>
        <dbReference type="EMBL" id="CUN40826.1"/>
    </source>
</evidence>
<organism evidence="1 2">
    <name type="scientific">Dorea longicatena</name>
    <dbReference type="NCBI Taxonomy" id="88431"/>
    <lineage>
        <taxon>Bacteria</taxon>
        <taxon>Bacillati</taxon>
        <taxon>Bacillota</taxon>
        <taxon>Clostridia</taxon>
        <taxon>Lachnospirales</taxon>
        <taxon>Lachnospiraceae</taxon>
        <taxon>Dorea</taxon>
    </lineage>
</organism>
<proteinExistence type="predicted"/>
<protein>
    <submittedName>
        <fullName evidence="1">Uncharacterized protein</fullName>
    </submittedName>
</protein>
<dbReference type="RefSeq" id="WP_173477479.1">
    <property type="nucleotide sequence ID" value="NZ_CABIWY010000001.1"/>
</dbReference>
<name>A0A173WPE5_9FIRM</name>
<accession>A0A173WPE5</accession>
<gene>
    <name evidence="1" type="ORF">ERS852423_00359</name>
</gene>